<dbReference type="NCBIfam" id="TIGR02937">
    <property type="entry name" value="sigma70-ECF"/>
    <property type="match status" value="1"/>
</dbReference>
<evidence type="ECO:0000313" key="8">
    <source>
        <dbReference type="Proteomes" id="UP000249134"/>
    </source>
</evidence>
<dbReference type="InterPro" id="IPR007627">
    <property type="entry name" value="RNA_pol_sigma70_r2"/>
</dbReference>
<dbReference type="Gene3D" id="1.10.1740.10">
    <property type="match status" value="1"/>
</dbReference>
<comment type="similarity">
    <text evidence="1">Belongs to the sigma-70 factor family. ECF subfamily.</text>
</comment>
<dbReference type="Pfam" id="PF08281">
    <property type="entry name" value="Sigma70_r4_2"/>
    <property type="match status" value="1"/>
</dbReference>
<reference evidence="7 8" key="1">
    <citation type="submission" date="2018-06" db="EMBL/GenBank/DDBJ databases">
        <authorList>
            <consortium name="Pathogen Informatics"/>
            <person name="Doyle S."/>
        </authorList>
    </citation>
    <scope>NUCLEOTIDE SEQUENCE [LARGE SCALE GENOMIC DNA]</scope>
    <source>
        <strain evidence="7 8">NCTC4824</strain>
    </source>
</reference>
<accession>A0A2X4W719</accession>
<dbReference type="Proteomes" id="UP000249134">
    <property type="component" value="Chromosome 1"/>
</dbReference>
<feature type="domain" description="RNA polymerase sigma-70 region 2" evidence="5">
    <location>
        <begin position="21"/>
        <end position="88"/>
    </location>
</feature>
<dbReference type="GO" id="GO:0003677">
    <property type="term" value="F:DNA binding"/>
    <property type="evidence" value="ECO:0007669"/>
    <property type="project" value="InterPro"/>
</dbReference>
<dbReference type="KEGG" id="blen:NCTC4824_02217"/>
<dbReference type="InterPro" id="IPR013325">
    <property type="entry name" value="RNA_pol_sigma_r2"/>
</dbReference>
<dbReference type="InterPro" id="IPR013324">
    <property type="entry name" value="RNA_pol_sigma_r3/r4-like"/>
</dbReference>
<keyword evidence="4" id="KW-0804">Transcription</keyword>
<dbReference type="EMBL" id="LS483476">
    <property type="protein sequence ID" value="SQI58509.1"/>
    <property type="molecule type" value="Genomic_DNA"/>
</dbReference>
<dbReference type="PANTHER" id="PTHR43133">
    <property type="entry name" value="RNA POLYMERASE ECF-TYPE SIGMA FACTO"/>
    <property type="match status" value="1"/>
</dbReference>
<evidence type="ECO:0000256" key="2">
    <source>
        <dbReference type="ARBA" id="ARBA00023015"/>
    </source>
</evidence>
<dbReference type="RefSeq" id="WP_066138459.1">
    <property type="nucleotide sequence ID" value="NZ_CBCSGM010000001.1"/>
</dbReference>
<dbReference type="InterPro" id="IPR014284">
    <property type="entry name" value="RNA_pol_sigma-70_dom"/>
</dbReference>
<feature type="domain" description="RNA polymerase sigma factor 70 region 4 type 2" evidence="6">
    <location>
        <begin position="115"/>
        <end position="167"/>
    </location>
</feature>
<dbReference type="Gene3D" id="1.10.10.10">
    <property type="entry name" value="Winged helix-like DNA-binding domain superfamily/Winged helix DNA-binding domain"/>
    <property type="match status" value="1"/>
</dbReference>
<evidence type="ECO:0000256" key="1">
    <source>
        <dbReference type="ARBA" id="ARBA00010641"/>
    </source>
</evidence>
<dbReference type="GO" id="GO:0006352">
    <property type="term" value="P:DNA-templated transcription initiation"/>
    <property type="evidence" value="ECO:0007669"/>
    <property type="project" value="InterPro"/>
</dbReference>
<dbReference type="Pfam" id="PF04542">
    <property type="entry name" value="Sigma70_r2"/>
    <property type="match status" value="1"/>
</dbReference>
<sequence>MNVIRLVKKAKRGNKEALLQLIMAEKDAYYKLAFTYMGNSHDALDVMEEMVVIVYEKINQLKREEAFYSWSKTILVNRCKTLLRKQKKLVLLDDWGSEADQGLMSDPYINSDQRMDIQALLVHVNEHQKEAISLKYFHDLDYQTIANITNVSIGTVKSRIFQGLRKLRVHYTRGDVNE</sequence>
<gene>
    <name evidence="7" type="primary">sigV_2</name>
    <name evidence="7" type="ORF">NCTC4824_02217</name>
</gene>
<dbReference type="AlphaFoldDB" id="A0A2X4W719"/>
<keyword evidence="3" id="KW-0731">Sigma factor</keyword>
<dbReference type="InterPro" id="IPR013249">
    <property type="entry name" value="RNA_pol_sigma70_r4_t2"/>
</dbReference>
<dbReference type="CDD" id="cd06171">
    <property type="entry name" value="Sigma70_r4"/>
    <property type="match status" value="1"/>
</dbReference>
<evidence type="ECO:0000256" key="3">
    <source>
        <dbReference type="ARBA" id="ARBA00023082"/>
    </source>
</evidence>
<evidence type="ECO:0000259" key="6">
    <source>
        <dbReference type="Pfam" id="PF08281"/>
    </source>
</evidence>
<dbReference type="PANTHER" id="PTHR43133:SF51">
    <property type="entry name" value="RNA POLYMERASE SIGMA FACTOR"/>
    <property type="match status" value="1"/>
</dbReference>
<protein>
    <submittedName>
        <fullName evidence="7">RNA polymerase ECF-type sigma factor</fullName>
    </submittedName>
</protein>
<dbReference type="SUPFAM" id="SSF88946">
    <property type="entry name" value="Sigma2 domain of RNA polymerase sigma factors"/>
    <property type="match status" value="1"/>
</dbReference>
<dbReference type="GO" id="GO:0016987">
    <property type="term" value="F:sigma factor activity"/>
    <property type="evidence" value="ECO:0007669"/>
    <property type="project" value="UniProtKB-KW"/>
</dbReference>
<dbReference type="InterPro" id="IPR036388">
    <property type="entry name" value="WH-like_DNA-bd_sf"/>
</dbReference>
<dbReference type="STRING" id="1348624.GCA_001591545_01271"/>
<evidence type="ECO:0000313" key="7">
    <source>
        <dbReference type="EMBL" id="SQI58509.1"/>
    </source>
</evidence>
<evidence type="ECO:0000256" key="4">
    <source>
        <dbReference type="ARBA" id="ARBA00023163"/>
    </source>
</evidence>
<dbReference type="SUPFAM" id="SSF88659">
    <property type="entry name" value="Sigma3 and sigma4 domains of RNA polymerase sigma factors"/>
    <property type="match status" value="1"/>
</dbReference>
<evidence type="ECO:0000259" key="5">
    <source>
        <dbReference type="Pfam" id="PF04542"/>
    </source>
</evidence>
<keyword evidence="8" id="KW-1185">Reference proteome</keyword>
<keyword evidence="2" id="KW-0805">Transcription regulation</keyword>
<proteinExistence type="inferred from homology"/>
<organism evidence="7 8">
    <name type="scientific">Lederbergia lenta</name>
    <name type="common">Bacillus lentus</name>
    <dbReference type="NCBI Taxonomy" id="1467"/>
    <lineage>
        <taxon>Bacteria</taxon>
        <taxon>Bacillati</taxon>
        <taxon>Bacillota</taxon>
        <taxon>Bacilli</taxon>
        <taxon>Bacillales</taxon>
        <taxon>Bacillaceae</taxon>
        <taxon>Lederbergia</taxon>
    </lineage>
</organism>
<name>A0A2X4W719_LEDLE</name>
<dbReference type="InterPro" id="IPR039425">
    <property type="entry name" value="RNA_pol_sigma-70-like"/>
</dbReference>